<protein>
    <recommendedName>
        <fullName evidence="1">Taxis protein CheF</fullName>
    </recommendedName>
</protein>
<name>A0A4D6H9H5_9EURY</name>
<dbReference type="EMBL" id="CP031310">
    <property type="protein sequence ID" value="QCC50603.1"/>
    <property type="molecule type" value="Genomic_DNA"/>
</dbReference>
<dbReference type="GeneID" id="39847158"/>
<keyword evidence="3" id="KW-1185">Reference proteome</keyword>
<proteinExistence type="predicted"/>
<dbReference type="PANTHER" id="PTHR42201:SF1">
    <property type="entry name" value="TAXIS PROTEIN"/>
    <property type="match status" value="1"/>
</dbReference>
<dbReference type="AlphaFoldDB" id="A0A4D6H9H5"/>
<organism evidence="2 3">
    <name type="scientific">Halapricum salinum</name>
    <dbReference type="NCBI Taxonomy" id="1457250"/>
    <lineage>
        <taxon>Archaea</taxon>
        <taxon>Methanobacteriati</taxon>
        <taxon>Methanobacteriota</taxon>
        <taxon>Stenosarchaea group</taxon>
        <taxon>Halobacteria</taxon>
        <taxon>Halobacteriales</taxon>
        <taxon>Haloarculaceae</taxon>
        <taxon>Halapricum</taxon>
    </lineage>
</organism>
<evidence type="ECO:0000313" key="3">
    <source>
        <dbReference type="Proteomes" id="UP000296706"/>
    </source>
</evidence>
<dbReference type="KEGG" id="hsn:DV733_04800"/>
<accession>A0A4D6H9H5</accession>
<reference evidence="2 3" key="1">
    <citation type="journal article" date="2019" name="Nat. Commun.">
        <title>A new type of DNA phosphorothioation-based antiviral system in archaea.</title>
        <authorList>
            <person name="Xiong L."/>
            <person name="Liu S."/>
            <person name="Chen S."/>
            <person name="Xiao Y."/>
            <person name="Zhu B."/>
            <person name="Gao Y."/>
            <person name="Zhang Y."/>
            <person name="Chen B."/>
            <person name="Luo J."/>
            <person name="Deng Z."/>
            <person name="Chen X."/>
            <person name="Wang L."/>
            <person name="Chen S."/>
        </authorList>
    </citation>
    <scope>NUCLEOTIDE SEQUENCE [LARGE SCALE GENOMIC DNA]</scope>
    <source>
        <strain evidence="2 3">CBA1105</strain>
    </source>
</reference>
<keyword evidence="1" id="KW-0145">Chemotaxis</keyword>
<sequence length="284" mass="31155">MSEGEQKLADAQGKFMQVVEDGRKASGVEWQRCRLLLSTKRLLILTNEGKQTLPLSKIASIKSRGDVNEAIAQVSSYLSIQIGKDVYLVSATQSESFEEKLYGAILDQRVVLVKHPAVKGGVVQDAGWEKARLKLSEGTVDLAIASGQFVEIERDDVGTVEVTEQEVRGKQRRAVEIEHSVEDAVVQTYVSGGSQVVGVLAGLVRQQQEIDADISQAEQEVLMALYSGVSPFKIPEFVGMDVEQVEEIYNNLVEAGLLQEVRTRRDVSLKARGRNIASDVIANQ</sequence>
<dbReference type="RefSeq" id="WP_049994048.1">
    <property type="nucleotide sequence ID" value="NZ_CP031310.1"/>
</dbReference>
<gene>
    <name evidence="2" type="ORF">DV733_04800</name>
</gene>
<evidence type="ECO:0000313" key="2">
    <source>
        <dbReference type="EMBL" id="QCC50603.1"/>
    </source>
</evidence>
<evidence type="ECO:0000256" key="1">
    <source>
        <dbReference type="PIRNR" id="PIRNR026802"/>
    </source>
</evidence>
<dbReference type="Proteomes" id="UP000296706">
    <property type="component" value="Chromosome"/>
</dbReference>
<dbReference type="InterPro" id="IPR007381">
    <property type="entry name" value="CheF1/F2"/>
</dbReference>
<comment type="subunit">
    <text evidence="1">Interacts with chemotaxis (Che) proteins as well as flagella accessory (Fla) proteins.</text>
</comment>
<dbReference type="OrthoDB" id="227825at2157"/>
<dbReference type="STRING" id="1457250.GCA_000755225_03264"/>
<comment type="function">
    <text evidence="1">Involved in taxis signal transduction.</text>
</comment>
<dbReference type="Pfam" id="PF04283">
    <property type="entry name" value="CheF-arch"/>
    <property type="match status" value="1"/>
</dbReference>
<dbReference type="GO" id="GO:0006935">
    <property type="term" value="P:chemotaxis"/>
    <property type="evidence" value="ECO:0007669"/>
    <property type="project" value="UniProtKB-UniRule"/>
</dbReference>
<dbReference type="PANTHER" id="PTHR42201">
    <property type="entry name" value="TAXIS PROTEIN"/>
    <property type="match status" value="1"/>
</dbReference>
<dbReference type="PIRSF" id="PIRSF026802">
    <property type="entry name" value="UCP026802"/>
    <property type="match status" value="1"/>
</dbReference>